<feature type="transmembrane region" description="Helical" evidence="1">
    <location>
        <begin position="133"/>
        <end position="156"/>
    </location>
</feature>
<feature type="transmembrane region" description="Helical" evidence="1">
    <location>
        <begin position="31"/>
        <end position="50"/>
    </location>
</feature>
<feature type="transmembrane region" description="Helical" evidence="1">
    <location>
        <begin position="345"/>
        <end position="365"/>
    </location>
</feature>
<protein>
    <recommendedName>
        <fullName evidence="4">Oligosaccharide repeat unit polymerase</fullName>
    </recommendedName>
</protein>
<feature type="transmembrane region" description="Helical" evidence="1">
    <location>
        <begin position="102"/>
        <end position="121"/>
    </location>
</feature>
<sequence length="426" mass="48193">MEMVGIYKDLFIIICLGLLGWGVIRIERIYQYPFFMGSMFTSFILPQAFALISKPEQVSLEALQRVLLVSCLCATACWIGYQIRPDPKWLTKLNTAIDERKLFRAGIVLMASGLFFTLLLSRTTAATGENGNWTGLATIYLNFSQTTQIALGIFILKFIQRPNIINFICTVFSAWPLLGAVIIGRRQPTMTLLVTIGLSLFWVRRLVPPRILVIIGMLSIAVLIPVLGTLRGDFWNLIFSGKWQDVLAVSQHAFDNQQKGDLLELRNAALVMDAVERTGLFGYGTGWWDSIVLQWVPGQIVGFDFKKSLQFNLWDKYLNLLKDFYGYKNPAGATFTGIGDSFVEFSYFGFLSFALIAYIFKHVWISATYYKSTCSRILYLGLVSPTMIALTHSVGFAIQQSSFQLIFIGLALYYSKVKHKYSTEWV</sequence>
<proteinExistence type="predicted"/>
<organism evidence="2 3">
    <name type="scientific">Dulcicalothrix desertica PCC 7102</name>
    <dbReference type="NCBI Taxonomy" id="232991"/>
    <lineage>
        <taxon>Bacteria</taxon>
        <taxon>Bacillati</taxon>
        <taxon>Cyanobacteriota</taxon>
        <taxon>Cyanophyceae</taxon>
        <taxon>Nostocales</taxon>
        <taxon>Calotrichaceae</taxon>
        <taxon>Dulcicalothrix</taxon>
    </lineage>
</organism>
<name>A0A3S1AME1_9CYAN</name>
<dbReference type="Proteomes" id="UP000271624">
    <property type="component" value="Unassembled WGS sequence"/>
</dbReference>
<feature type="transmembrane region" description="Helical" evidence="1">
    <location>
        <begin position="163"/>
        <end position="183"/>
    </location>
</feature>
<evidence type="ECO:0000313" key="2">
    <source>
        <dbReference type="EMBL" id="RUT04629.1"/>
    </source>
</evidence>
<keyword evidence="1" id="KW-1133">Transmembrane helix</keyword>
<feature type="transmembrane region" description="Helical" evidence="1">
    <location>
        <begin position="377"/>
        <end position="398"/>
    </location>
</feature>
<evidence type="ECO:0008006" key="4">
    <source>
        <dbReference type="Google" id="ProtNLM"/>
    </source>
</evidence>
<evidence type="ECO:0000256" key="1">
    <source>
        <dbReference type="SAM" id="Phobius"/>
    </source>
</evidence>
<comment type="caution">
    <text evidence="2">The sequence shown here is derived from an EMBL/GenBank/DDBJ whole genome shotgun (WGS) entry which is preliminary data.</text>
</comment>
<dbReference type="AlphaFoldDB" id="A0A3S1AME1"/>
<dbReference type="EMBL" id="RSCL01000010">
    <property type="protein sequence ID" value="RUT04629.1"/>
    <property type="molecule type" value="Genomic_DNA"/>
</dbReference>
<feature type="transmembrane region" description="Helical" evidence="1">
    <location>
        <begin position="6"/>
        <end position="24"/>
    </location>
</feature>
<reference evidence="2" key="2">
    <citation type="journal article" date="2019" name="Genome Biol. Evol.">
        <title>Day and night: Metabolic profiles and evolutionary relationships of six axenic non-marine cyanobacteria.</title>
        <authorList>
            <person name="Will S.E."/>
            <person name="Henke P."/>
            <person name="Boedeker C."/>
            <person name="Huang S."/>
            <person name="Brinkmann H."/>
            <person name="Rohde M."/>
            <person name="Jarek M."/>
            <person name="Friedl T."/>
            <person name="Seufert S."/>
            <person name="Schumacher M."/>
            <person name="Overmann J."/>
            <person name="Neumann-Schaal M."/>
            <person name="Petersen J."/>
        </authorList>
    </citation>
    <scope>NUCLEOTIDE SEQUENCE [LARGE SCALE GENOMIC DNA]</scope>
    <source>
        <strain evidence="2">PCC 7102</strain>
    </source>
</reference>
<feature type="transmembrane region" description="Helical" evidence="1">
    <location>
        <begin position="62"/>
        <end position="81"/>
    </location>
</feature>
<accession>A0A3S1AME1</accession>
<keyword evidence="1" id="KW-0472">Membrane</keyword>
<feature type="transmembrane region" description="Helical" evidence="1">
    <location>
        <begin position="189"/>
        <end position="204"/>
    </location>
</feature>
<keyword evidence="1" id="KW-0812">Transmembrane</keyword>
<reference evidence="2" key="1">
    <citation type="submission" date="2018-12" db="EMBL/GenBank/DDBJ databases">
        <authorList>
            <person name="Will S."/>
            <person name="Neumann-Schaal M."/>
            <person name="Henke P."/>
        </authorList>
    </citation>
    <scope>NUCLEOTIDE SEQUENCE</scope>
    <source>
        <strain evidence="2">PCC 7102</strain>
    </source>
</reference>
<keyword evidence="3" id="KW-1185">Reference proteome</keyword>
<evidence type="ECO:0000313" key="3">
    <source>
        <dbReference type="Proteomes" id="UP000271624"/>
    </source>
</evidence>
<feature type="transmembrane region" description="Helical" evidence="1">
    <location>
        <begin position="211"/>
        <end position="230"/>
    </location>
</feature>
<gene>
    <name evidence="2" type="ORF">DSM106972_041980</name>
</gene>